<dbReference type="InterPro" id="IPR004416">
    <property type="entry name" value="MnmG"/>
</dbReference>
<dbReference type="InterPro" id="IPR036188">
    <property type="entry name" value="FAD/NAD-bd_sf"/>
</dbReference>
<dbReference type="GO" id="GO:0050660">
    <property type="term" value="F:flavin adenine dinucleotide binding"/>
    <property type="evidence" value="ECO:0007669"/>
    <property type="project" value="UniProtKB-UniRule"/>
</dbReference>
<evidence type="ECO:0000313" key="14">
    <source>
        <dbReference type="Proteomes" id="UP000823990"/>
    </source>
</evidence>
<dbReference type="Pfam" id="PF13932">
    <property type="entry name" value="SAM_GIDA_C"/>
    <property type="match status" value="1"/>
</dbReference>
<dbReference type="Gene3D" id="3.50.50.60">
    <property type="entry name" value="FAD/NAD(P)-binding domain"/>
    <property type="match status" value="2"/>
</dbReference>
<dbReference type="PANTHER" id="PTHR11806:SF0">
    <property type="entry name" value="PROTEIN MTO1 HOMOLOG, MITOCHONDRIAL"/>
    <property type="match status" value="1"/>
</dbReference>
<evidence type="ECO:0000256" key="11">
    <source>
        <dbReference type="HAMAP-Rule" id="MF_00129"/>
    </source>
</evidence>
<comment type="function">
    <text evidence="2 11">NAD-binding protein involved in the addition of a carboxymethylaminomethyl (cmnm) group at the wobble position (U34) of certain tRNAs, forming tRNA-cmnm(5)s(2)U34.</text>
</comment>
<evidence type="ECO:0000313" key="13">
    <source>
        <dbReference type="EMBL" id="HIW02409.1"/>
    </source>
</evidence>
<dbReference type="HAMAP" id="MF_00129">
    <property type="entry name" value="MnmG_GidA"/>
    <property type="match status" value="1"/>
</dbReference>
<evidence type="ECO:0000259" key="12">
    <source>
        <dbReference type="SMART" id="SM01228"/>
    </source>
</evidence>
<dbReference type="Pfam" id="PF21680">
    <property type="entry name" value="GIDA_C_1st"/>
    <property type="match status" value="1"/>
</dbReference>
<comment type="caution">
    <text evidence="11">Lacks conserved residue(s) required for the propagation of feature annotation.</text>
</comment>
<protein>
    <recommendedName>
        <fullName evidence="4 11">tRNA uridine 5-carboxymethylaminomethyl modification enzyme MnmG</fullName>
    </recommendedName>
    <alternativeName>
        <fullName evidence="10 11">Glucose-inhibited division protein A</fullName>
    </alternativeName>
</protein>
<dbReference type="GO" id="GO:0005829">
    <property type="term" value="C:cytosol"/>
    <property type="evidence" value="ECO:0007669"/>
    <property type="project" value="TreeGrafter"/>
</dbReference>
<dbReference type="GO" id="GO:0030488">
    <property type="term" value="P:tRNA methylation"/>
    <property type="evidence" value="ECO:0007669"/>
    <property type="project" value="TreeGrafter"/>
</dbReference>
<feature type="binding site" evidence="11">
    <location>
        <begin position="8"/>
        <end position="13"/>
    </location>
    <ligand>
        <name>FAD</name>
        <dbReference type="ChEBI" id="CHEBI:57692"/>
    </ligand>
</feature>
<dbReference type="Gene3D" id="1.10.10.1800">
    <property type="entry name" value="tRNA uridine 5-carboxymethylaminomethyl modification enzyme MnmG/GidA"/>
    <property type="match status" value="1"/>
</dbReference>
<comment type="subcellular location">
    <subcellularLocation>
        <location evidence="11">Cytoplasm</location>
    </subcellularLocation>
</comment>
<evidence type="ECO:0000256" key="8">
    <source>
        <dbReference type="ARBA" id="ARBA00023027"/>
    </source>
</evidence>
<dbReference type="Gene3D" id="1.10.150.570">
    <property type="entry name" value="GidA associated domain, C-terminal subdomain"/>
    <property type="match status" value="1"/>
</dbReference>
<dbReference type="NCBIfam" id="TIGR00136">
    <property type="entry name" value="mnmG_gidA"/>
    <property type="match status" value="1"/>
</dbReference>
<dbReference type="PROSITE" id="PS01281">
    <property type="entry name" value="GIDA_2"/>
    <property type="match status" value="1"/>
</dbReference>
<proteinExistence type="inferred from homology"/>
<dbReference type="AlphaFoldDB" id="A0A9D1PZD7"/>
<evidence type="ECO:0000256" key="2">
    <source>
        <dbReference type="ARBA" id="ARBA00003717"/>
    </source>
</evidence>
<evidence type="ECO:0000256" key="6">
    <source>
        <dbReference type="ARBA" id="ARBA00022694"/>
    </source>
</evidence>
<dbReference type="FunFam" id="1.10.150.570:FF:000001">
    <property type="entry name" value="tRNA uridine 5-carboxymethylaminomethyl modification enzyme MnmG"/>
    <property type="match status" value="1"/>
</dbReference>
<reference evidence="13" key="1">
    <citation type="journal article" date="2021" name="PeerJ">
        <title>Extensive microbial diversity within the chicken gut microbiome revealed by metagenomics and culture.</title>
        <authorList>
            <person name="Gilroy R."/>
            <person name="Ravi A."/>
            <person name="Getino M."/>
            <person name="Pursley I."/>
            <person name="Horton D.L."/>
            <person name="Alikhan N.F."/>
            <person name="Baker D."/>
            <person name="Gharbi K."/>
            <person name="Hall N."/>
            <person name="Watson M."/>
            <person name="Adriaenssens E.M."/>
            <person name="Foster-Nyarko E."/>
            <person name="Jarju S."/>
            <person name="Secka A."/>
            <person name="Antonio M."/>
            <person name="Oren A."/>
            <person name="Chaudhuri R.R."/>
            <person name="La Ragione R."/>
            <person name="Hildebrand F."/>
            <person name="Pallen M.J."/>
        </authorList>
    </citation>
    <scope>NUCLEOTIDE SEQUENCE</scope>
    <source>
        <strain evidence="13">12435</strain>
    </source>
</reference>
<feature type="domain" description="tRNA uridine 5-carboxymethylaminomethyl modification enzyme C-terminal subdomain" evidence="12">
    <location>
        <begin position="537"/>
        <end position="608"/>
    </location>
</feature>
<keyword evidence="8 11" id="KW-0520">NAD</keyword>
<keyword evidence="11" id="KW-0963">Cytoplasm</keyword>
<dbReference type="PANTHER" id="PTHR11806">
    <property type="entry name" value="GLUCOSE INHIBITED DIVISION PROTEIN A"/>
    <property type="match status" value="1"/>
</dbReference>
<dbReference type="Pfam" id="PF01134">
    <property type="entry name" value="GIDA"/>
    <property type="match status" value="1"/>
</dbReference>
<comment type="subunit">
    <text evidence="9 11">Homodimer. Heterotetramer of two MnmE and two MnmG subunits.</text>
</comment>
<dbReference type="InterPro" id="IPR047001">
    <property type="entry name" value="MnmG_C_subdom"/>
</dbReference>
<dbReference type="PROSITE" id="PS01280">
    <property type="entry name" value="GIDA_1"/>
    <property type="match status" value="1"/>
</dbReference>
<comment type="similarity">
    <text evidence="3 11">Belongs to the MnmG family.</text>
</comment>
<sequence length="619" mass="67881">MYDGIVIGAGHAGIETALALARTGFRTLVLSVSLDNVGWLACNPSIGGTAKGHLVREIDALGGEMGVAADKCLTCLRMLNSSKGPAVRSLRAQVDKYAYHKYMKGVLENEKNVTLRQGEAVELLTEGEEVTGVKTAFGLTYRANVVIVCSGVYLGSDIIVGSTVLPQGPAGFPRANGLTESLLSLGIEVRRFKTGTPARVHKDSVDLDKLTVQRGEEGLYSFSALSKKVKATAETCWLGYTNEHTHEIIRNNLHLAPKYNGLIKGTGPRYCPSIEDKIVRFPDKERHSFFLEPEGDGTKEMYVQGMSTGLPAAVQLEMYRSIEGFEHAEIMRDAYAIEYDCINSLELLPTLEHKRYKGLYFAGQVNGTSGYEEAAAQGLVAGLNASLAMRGQPPLALRRDNSYIGVMIDDLVTTGTDEPYRMMTGRAEYRLCLRQDNADTRLTPEGYRAGLAGEKRMRLLRKKRAALEKGRALLGVTVPKEETEGIFAETGMPVPASGITYGGLMRRPEVSADMIKRHCSALSFLSPSEAEELFTDVRYEGYLARQEKAREESVRLENMRIPGDTDYMSMHGLRREAAEKLDKVRPMTVGQASRIPGVNPADINVLIIKLKAAAKKEND</sequence>
<evidence type="ECO:0000256" key="4">
    <source>
        <dbReference type="ARBA" id="ARBA00020461"/>
    </source>
</evidence>
<comment type="caution">
    <text evidence="13">The sequence shown here is derived from an EMBL/GenBank/DDBJ whole genome shotgun (WGS) entry which is preliminary data.</text>
</comment>
<dbReference type="SMART" id="SM01228">
    <property type="entry name" value="GIDA_assoc_3"/>
    <property type="match status" value="1"/>
</dbReference>
<dbReference type="InterPro" id="IPR002218">
    <property type="entry name" value="MnmG-rel"/>
</dbReference>
<comment type="cofactor">
    <cofactor evidence="1 11">
        <name>FAD</name>
        <dbReference type="ChEBI" id="CHEBI:57692"/>
    </cofactor>
</comment>
<evidence type="ECO:0000256" key="9">
    <source>
        <dbReference type="ARBA" id="ARBA00025948"/>
    </source>
</evidence>
<keyword evidence="6 11" id="KW-0819">tRNA processing</keyword>
<feature type="binding site" evidence="11">
    <location>
        <begin position="267"/>
        <end position="281"/>
    </location>
    <ligand>
        <name>NAD(+)</name>
        <dbReference type="ChEBI" id="CHEBI:57540"/>
    </ligand>
</feature>
<dbReference type="GO" id="GO:0002098">
    <property type="term" value="P:tRNA wobble uridine modification"/>
    <property type="evidence" value="ECO:0007669"/>
    <property type="project" value="InterPro"/>
</dbReference>
<dbReference type="InterPro" id="IPR026904">
    <property type="entry name" value="MnmG_C"/>
</dbReference>
<dbReference type="InterPro" id="IPR049312">
    <property type="entry name" value="GIDA_C_N"/>
</dbReference>
<keyword evidence="5 11" id="KW-0285">Flavoprotein</keyword>
<evidence type="ECO:0000256" key="3">
    <source>
        <dbReference type="ARBA" id="ARBA00007653"/>
    </source>
</evidence>
<gene>
    <name evidence="11 13" type="primary">mnmG</name>
    <name evidence="11" type="synonym">gidA</name>
    <name evidence="13" type="ORF">H9892_03635</name>
</gene>
<evidence type="ECO:0000256" key="5">
    <source>
        <dbReference type="ARBA" id="ARBA00022630"/>
    </source>
</evidence>
<dbReference type="InterPro" id="IPR044920">
    <property type="entry name" value="MnmG_C_subdom_sf"/>
</dbReference>
<name>A0A9D1PZD7_9FIRM</name>
<dbReference type="FunFam" id="3.50.50.60:FF:000002">
    <property type="entry name" value="tRNA uridine 5-carboxymethylaminomethyl modification enzyme MnmG"/>
    <property type="match status" value="1"/>
</dbReference>
<evidence type="ECO:0000256" key="1">
    <source>
        <dbReference type="ARBA" id="ARBA00001974"/>
    </source>
</evidence>
<keyword evidence="7 11" id="KW-0274">FAD</keyword>
<dbReference type="Proteomes" id="UP000823990">
    <property type="component" value="Unassembled WGS sequence"/>
</dbReference>
<dbReference type="EMBL" id="DXHS01000062">
    <property type="protein sequence ID" value="HIW02409.1"/>
    <property type="molecule type" value="Genomic_DNA"/>
</dbReference>
<dbReference type="InterPro" id="IPR040131">
    <property type="entry name" value="MnmG_N"/>
</dbReference>
<dbReference type="SUPFAM" id="SSF51905">
    <property type="entry name" value="FAD/NAD(P)-binding domain"/>
    <property type="match status" value="1"/>
</dbReference>
<accession>A0A9D1PZD7</accession>
<dbReference type="InterPro" id="IPR020595">
    <property type="entry name" value="MnmG-rel_CS"/>
</dbReference>
<evidence type="ECO:0000256" key="10">
    <source>
        <dbReference type="ARBA" id="ARBA00031800"/>
    </source>
</evidence>
<reference evidence="13" key="2">
    <citation type="submission" date="2021-04" db="EMBL/GenBank/DDBJ databases">
        <authorList>
            <person name="Gilroy R."/>
        </authorList>
    </citation>
    <scope>NUCLEOTIDE SEQUENCE</scope>
    <source>
        <strain evidence="13">12435</strain>
    </source>
</reference>
<evidence type="ECO:0000256" key="7">
    <source>
        <dbReference type="ARBA" id="ARBA00022827"/>
    </source>
</evidence>
<organism evidence="13 14">
    <name type="scientific">Candidatus Protoclostridium stercorigallinarum</name>
    <dbReference type="NCBI Taxonomy" id="2838741"/>
    <lineage>
        <taxon>Bacteria</taxon>
        <taxon>Bacillati</taxon>
        <taxon>Bacillota</taxon>
        <taxon>Clostridia</taxon>
        <taxon>Candidatus Protoclostridium</taxon>
    </lineage>
</organism>